<accession>A0A383D0D4</accession>
<reference evidence="1" key="1">
    <citation type="submission" date="2018-05" db="EMBL/GenBank/DDBJ databases">
        <authorList>
            <person name="Lanie J.A."/>
            <person name="Ng W.-L."/>
            <person name="Kazmierczak K.M."/>
            <person name="Andrzejewski T.M."/>
            <person name="Davidsen T.M."/>
            <person name="Wayne K.J."/>
            <person name="Tettelin H."/>
            <person name="Glass J.I."/>
            <person name="Rusch D."/>
            <person name="Podicherti R."/>
            <person name="Tsui H.-C.T."/>
            <person name="Winkler M.E."/>
        </authorList>
    </citation>
    <scope>NUCLEOTIDE SEQUENCE</scope>
</reference>
<protein>
    <submittedName>
        <fullName evidence="1">Uncharacterized protein</fullName>
    </submittedName>
</protein>
<name>A0A383D0D4_9ZZZZ</name>
<sequence length="82" mass="9948">MNPMYKKMLKEFANHLERRDSKSGWVLVSKPTYETTNIRKNYPKERPSGSMRQTFKVFAEWMEMGEKDLDHEIDTFLKTWEE</sequence>
<proteinExistence type="predicted"/>
<dbReference type="AlphaFoldDB" id="A0A383D0D4"/>
<organism evidence="1">
    <name type="scientific">marine metagenome</name>
    <dbReference type="NCBI Taxonomy" id="408172"/>
    <lineage>
        <taxon>unclassified sequences</taxon>
        <taxon>metagenomes</taxon>
        <taxon>ecological metagenomes</taxon>
    </lineage>
</organism>
<dbReference type="EMBL" id="UINC01213134">
    <property type="protein sequence ID" value="SVE37770.1"/>
    <property type="molecule type" value="Genomic_DNA"/>
</dbReference>
<gene>
    <name evidence="1" type="ORF">METZ01_LOCUS490624</name>
</gene>
<evidence type="ECO:0000313" key="1">
    <source>
        <dbReference type="EMBL" id="SVE37770.1"/>
    </source>
</evidence>